<keyword evidence="2" id="KW-0472">Membrane</keyword>
<feature type="transmembrane region" description="Helical" evidence="2">
    <location>
        <begin position="228"/>
        <end position="250"/>
    </location>
</feature>
<feature type="transmembrane region" description="Helical" evidence="2">
    <location>
        <begin position="196"/>
        <end position="216"/>
    </location>
</feature>
<feature type="transmembrane region" description="Helical" evidence="2">
    <location>
        <begin position="262"/>
        <end position="283"/>
    </location>
</feature>
<feature type="transmembrane region" description="Helical" evidence="2">
    <location>
        <begin position="325"/>
        <end position="346"/>
    </location>
</feature>
<dbReference type="Proteomes" id="UP001597314">
    <property type="component" value="Unassembled WGS sequence"/>
</dbReference>
<feature type="transmembrane region" description="Helical" evidence="2">
    <location>
        <begin position="7"/>
        <end position="28"/>
    </location>
</feature>
<evidence type="ECO:0008006" key="5">
    <source>
        <dbReference type="Google" id="ProtNLM"/>
    </source>
</evidence>
<evidence type="ECO:0000313" key="3">
    <source>
        <dbReference type="EMBL" id="MFD2181915.1"/>
    </source>
</evidence>
<evidence type="ECO:0000256" key="2">
    <source>
        <dbReference type="SAM" id="Phobius"/>
    </source>
</evidence>
<keyword evidence="4" id="KW-1185">Reference proteome</keyword>
<feature type="transmembrane region" description="Helical" evidence="2">
    <location>
        <begin position="64"/>
        <end position="84"/>
    </location>
</feature>
<protein>
    <recommendedName>
        <fullName evidence="5">NnrS family protein</fullName>
    </recommendedName>
</protein>
<organism evidence="3 4">
    <name type="scientific">Rhodoplanes azumiensis</name>
    <dbReference type="NCBI Taxonomy" id="1897628"/>
    <lineage>
        <taxon>Bacteria</taxon>
        <taxon>Pseudomonadati</taxon>
        <taxon>Pseudomonadota</taxon>
        <taxon>Alphaproteobacteria</taxon>
        <taxon>Hyphomicrobiales</taxon>
        <taxon>Nitrobacteraceae</taxon>
        <taxon>Rhodoplanes</taxon>
    </lineage>
</organism>
<comment type="caution">
    <text evidence="3">The sequence shown here is derived from an EMBL/GenBank/DDBJ whole genome shotgun (WGS) entry which is preliminary data.</text>
</comment>
<keyword evidence="2" id="KW-1133">Transmembrane helix</keyword>
<feature type="region of interest" description="Disordered" evidence="1">
    <location>
        <begin position="352"/>
        <end position="397"/>
    </location>
</feature>
<reference evidence="4" key="1">
    <citation type="journal article" date="2019" name="Int. J. Syst. Evol. Microbiol.">
        <title>The Global Catalogue of Microorganisms (GCM) 10K type strain sequencing project: providing services to taxonomists for standard genome sequencing and annotation.</title>
        <authorList>
            <consortium name="The Broad Institute Genomics Platform"/>
            <consortium name="The Broad Institute Genome Sequencing Center for Infectious Disease"/>
            <person name="Wu L."/>
            <person name="Ma J."/>
        </authorList>
    </citation>
    <scope>NUCLEOTIDE SEQUENCE [LARGE SCALE GENOMIC DNA]</scope>
    <source>
        <strain evidence="4">CGMCC 1.6774</strain>
    </source>
</reference>
<feature type="transmembrane region" description="Helical" evidence="2">
    <location>
        <begin position="142"/>
        <end position="161"/>
    </location>
</feature>
<feature type="transmembrane region" description="Helical" evidence="2">
    <location>
        <begin position="114"/>
        <end position="136"/>
    </location>
</feature>
<dbReference type="EMBL" id="JBHUIW010000005">
    <property type="protein sequence ID" value="MFD2181915.1"/>
    <property type="molecule type" value="Genomic_DNA"/>
</dbReference>
<feature type="transmembrane region" description="Helical" evidence="2">
    <location>
        <begin position="173"/>
        <end position="190"/>
    </location>
</feature>
<sequence>MGLRVALLAGGIVAMACGLWGGLFRLGFDLPHAANAAALHGALLVCGLFGTVIGLERAVAFGRIWGYAAPACAAAGSVLLLAGAPVPIGAAAYTASAALLIGVTLVITSRQRTLFNATLAAGAVSWLVGTLLWAAGADIPAVAGWWIGFLVLTIAGERLELGRLMGKKRGSEILFVAGVALLAAGAALTLPDTLGAIVYGVALLALAVWLARHDVVRHTIRQTGQTRFMAACMAAGYVWLGLAGALLIALPPATTTFGYDAALHAVLIGFVLSMVFGHALIILPAVARVRIAYRPWLYLPLAVLHLAVALRIGGDVMAADTIRAWSGPLTLVALVGFVGLIVGGTVRKRPAAGPGTASGTVTPAPDASAAPRAGRSAPSTRPHPAGWRGSAGRSLPR</sequence>
<feature type="transmembrane region" description="Helical" evidence="2">
    <location>
        <begin position="34"/>
        <end position="55"/>
    </location>
</feature>
<dbReference type="PROSITE" id="PS51257">
    <property type="entry name" value="PROKAR_LIPOPROTEIN"/>
    <property type="match status" value="1"/>
</dbReference>
<dbReference type="RefSeq" id="WP_378477099.1">
    <property type="nucleotide sequence ID" value="NZ_JBHUIW010000005.1"/>
</dbReference>
<accession>A0ABW5AHE3</accession>
<evidence type="ECO:0000313" key="4">
    <source>
        <dbReference type="Proteomes" id="UP001597314"/>
    </source>
</evidence>
<proteinExistence type="predicted"/>
<name>A0ABW5AHE3_9BRAD</name>
<gene>
    <name evidence="3" type="ORF">ACFSOX_07110</name>
</gene>
<feature type="transmembrane region" description="Helical" evidence="2">
    <location>
        <begin position="295"/>
        <end position="313"/>
    </location>
</feature>
<evidence type="ECO:0000256" key="1">
    <source>
        <dbReference type="SAM" id="MobiDB-lite"/>
    </source>
</evidence>
<feature type="transmembrane region" description="Helical" evidence="2">
    <location>
        <begin position="90"/>
        <end position="107"/>
    </location>
</feature>
<feature type="compositionally biased region" description="Low complexity" evidence="1">
    <location>
        <begin position="363"/>
        <end position="382"/>
    </location>
</feature>
<keyword evidence="2" id="KW-0812">Transmembrane</keyword>